<dbReference type="AlphaFoldDB" id="A0A9D3W5Z5"/>
<organism evidence="2 3">
    <name type="scientific">Gossypium stocksii</name>
    <dbReference type="NCBI Taxonomy" id="47602"/>
    <lineage>
        <taxon>Eukaryota</taxon>
        <taxon>Viridiplantae</taxon>
        <taxon>Streptophyta</taxon>
        <taxon>Embryophyta</taxon>
        <taxon>Tracheophyta</taxon>
        <taxon>Spermatophyta</taxon>
        <taxon>Magnoliopsida</taxon>
        <taxon>eudicotyledons</taxon>
        <taxon>Gunneridae</taxon>
        <taxon>Pentapetalae</taxon>
        <taxon>rosids</taxon>
        <taxon>malvids</taxon>
        <taxon>Malvales</taxon>
        <taxon>Malvaceae</taxon>
        <taxon>Malvoideae</taxon>
        <taxon>Gossypium</taxon>
    </lineage>
</organism>
<evidence type="ECO:0000313" key="3">
    <source>
        <dbReference type="Proteomes" id="UP000828251"/>
    </source>
</evidence>
<comment type="caution">
    <text evidence="2">The sequence shown here is derived from an EMBL/GenBank/DDBJ whole genome shotgun (WGS) entry which is preliminary data.</text>
</comment>
<dbReference type="EMBL" id="JAIQCV010000004">
    <property type="protein sequence ID" value="KAH1108475.1"/>
    <property type="molecule type" value="Genomic_DNA"/>
</dbReference>
<sequence>MPIEDMVTCYLKEFASKWKNSKDFYLKGNFEPTTVHVGDDIASNPVANNADDAQGKERKNKRAERENEVTGNKTVI</sequence>
<name>A0A9D3W5Z5_9ROSI</name>
<gene>
    <name evidence="2" type="ORF">J1N35_012243</name>
</gene>
<accession>A0A9D3W5Z5</accession>
<proteinExistence type="predicted"/>
<reference evidence="2 3" key="1">
    <citation type="journal article" date="2021" name="Plant Biotechnol. J.">
        <title>Multi-omics assisted identification of the key and species-specific regulatory components of drought-tolerant mechanisms in Gossypium stocksii.</title>
        <authorList>
            <person name="Yu D."/>
            <person name="Ke L."/>
            <person name="Zhang D."/>
            <person name="Wu Y."/>
            <person name="Sun Y."/>
            <person name="Mei J."/>
            <person name="Sun J."/>
            <person name="Sun Y."/>
        </authorList>
    </citation>
    <scope>NUCLEOTIDE SEQUENCE [LARGE SCALE GENOMIC DNA]</scope>
    <source>
        <strain evidence="3">cv. E1</strain>
        <tissue evidence="2">Leaf</tissue>
    </source>
</reference>
<evidence type="ECO:0000256" key="1">
    <source>
        <dbReference type="SAM" id="MobiDB-lite"/>
    </source>
</evidence>
<protein>
    <submittedName>
        <fullName evidence="2">Uncharacterized protein</fullName>
    </submittedName>
</protein>
<dbReference type="Proteomes" id="UP000828251">
    <property type="component" value="Unassembled WGS sequence"/>
</dbReference>
<feature type="compositionally biased region" description="Basic and acidic residues" evidence="1">
    <location>
        <begin position="53"/>
        <end position="68"/>
    </location>
</feature>
<keyword evidence="3" id="KW-1185">Reference proteome</keyword>
<feature type="region of interest" description="Disordered" evidence="1">
    <location>
        <begin position="38"/>
        <end position="76"/>
    </location>
</feature>
<evidence type="ECO:0000313" key="2">
    <source>
        <dbReference type="EMBL" id="KAH1108475.1"/>
    </source>
</evidence>